<gene>
    <name evidence="5" type="ORF">COJ15_32205</name>
</gene>
<keyword evidence="1 3" id="KW-0547">Nucleotide-binding</keyword>
<protein>
    <recommendedName>
        <fullName evidence="4">ATP-cone domain-containing protein</fullName>
    </recommendedName>
</protein>
<dbReference type="Pfam" id="PF03477">
    <property type="entry name" value="ATP-cone"/>
    <property type="match status" value="1"/>
</dbReference>
<evidence type="ECO:0000313" key="6">
    <source>
        <dbReference type="Proteomes" id="UP000224003"/>
    </source>
</evidence>
<dbReference type="GO" id="GO:0009265">
    <property type="term" value="P:2'-deoxyribonucleotide biosynthetic process"/>
    <property type="evidence" value="ECO:0007669"/>
    <property type="project" value="TreeGrafter"/>
</dbReference>
<dbReference type="InterPro" id="IPR005144">
    <property type="entry name" value="ATP-cone_dom"/>
</dbReference>
<dbReference type="EMBL" id="NUVX01000080">
    <property type="protein sequence ID" value="PFJ29179.1"/>
    <property type="molecule type" value="Genomic_DNA"/>
</dbReference>
<evidence type="ECO:0000256" key="2">
    <source>
        <dbReference type="ARBA" id="ARBA00022840"/>
    </source>
</evidence>
<dbReference type="AlphaFoldDB" id="A0A9X6WHP8"/>
<evidence type="ECO:0000313" key="5">
    <source>
        <dbReference type="EMBL" id="PFJ29179.1"/>
    </source>
</evidence>
<dbReference type="PANTHER" id="PTHR21075">
    <property type="entry name" value="ANAEROBIC RIBONUCLEOSIDE-TRIPHOSPHATE REDUCTASE"/>
    <property type="match status" value="1"/>
</dbReference>
<dbReference type="GO" id="GO:0005524">
    <property type="term" value="F:ATP binding"/>
    <property type="evidence" value="ECO:0007669"/>
    <property type="project" value="UniProtKB-UniRule"/>
</dbReference>
<comment type="caution">
    <text evidence="5">The sequence shown here is derived from an EMBL/GenBank/DDBJ whole genome shotgun (WGS) entry which is preliminary data.</text>
</comment>
<reference evidence="5 6" key="1">
    <citation type="submission" date="2017-09" db="EMBL/GenBank/DDBJ databases">
        <title>Large-scale bioinformatics analysis of Bacillus genomes uncovers conserved roles of natural products in bacterial physiology.</title>
        <authorList>
            <consortium name="Agbiome Team Llc"/>
            <person name="Bleich R.M."/>
            <person name="Grubbs K.J."/>
            <person name="Santa Maria K.C."/>
            <person name="Allen S.E."/>
            <person name="Farag S."/>
            <person name="Shank E.A."/>
            <person name="Bowers A."/>
        </authorList>
    </citation>
    <scope>NUCLEOTIDE SEQUENCE [LARGE SCALE GENOMIC DNA]</scope>
    <source>
        <strain evidence="5 6">AFS085496</strain>
    </source>
</reference>
<dbReference type="RefSeq" id="WP_098007169.1">
    <property type="nucleotide sequence ID" value="NZ_NUVX01000080.1"/>
</dbReference>
<organism evidence="5 6">
    <name type="scientific">Bacillus thuringiensis</name>
    <dbReference type="NCBI Taxonomy" id="1428"/>
    <lineage>
        <taxon>Bacteria</taxon>
        <taxon>Bacillati</taxon>
        <taxon>Bacillota</taxon>
        <taxon>Bacilli</taxon>
        <taxon>Bacillales</taxon>
        <taxon>Bacillaceae</taxon>
        <taxon>Bacillus</taxon>
        <taxon>Bacillus cereus group</taxon>
    </lineage>
</organism>
<dbReference type="PANTHER" id="PTHR21075:SF0">
    <property type="entry name" value="ANAEROBIC RIBONUCLEOSIDE-TRIPHOSPHATE REDUCTASE"/>
    <property type="match status" value="1"/>
</dbReference>
<feature type="domain" description="ATP-cone" evidence="4">
    <location>
        <begin position="5"/>
        <end position="97"/>
    </location>
</feature>
<dbReference type="GO" id="GO:0008998">
    <property type="term" value="F:ribonucleoside-triphosphate reductase (thioredoxin) activity"/>
    <property type="evidence" value="ECO:0007669"/>
    <property type="project" value="TreeGrafter"/>
</dbReference>
<dbReference type="PROSITE" id="PS51161">
    <property type="entry name" value="ATP_CONE"/>
    <property type="match status" value="1"/>
</dbReference>
<evidence type="ECO:0000256" key="3">
    <source>
        <dbReference type="PROSITE-ProRule" id="PRU00492"/>
    </source>
</evidence>
<dbReference type="Proteomes" id="UP000224003">
    <property type="component" value="Unassembled WGS sequence"/>
</dbReference>
<name>A0A9X6WHP8_BACTU</name>
<dbReference type="GO" id="GO:0004748">
    <property type="term" value="F:ribonucleoside-diphosphate reductase activity, thioredoxin disulfide as acceptor"/>
    <property type="evidence" value="ECO:0007669"/>
    <property type="project" value="TreeGrafter"/>
</dbReference>
<dbReference type="GO" id="GO:0031250">
    <property type="term" value="C:anaerobic ribonucleoside-triphosphate reductase complex"/>
    <property type="evidence" value="ECO:0007669"/>
    <property type="project" value="TreeGrafter"/>
</dbReference>
<proteinExistence type="predicted"/>
<evidence type="ECO:0000259" key="4">
    <source>
        <dbReference type="PROSITE" id="PS51161"/>
    </source>
</evidence>
<evidence type="ECO:0000256" key="1">
    <source>
        <dbReference type="ARBA" id="ARBA00022741"/>
    </source>
</evidence>
<sequence>MRKIMYCEKRDGQRVLFEKVRIVNAVYKAFEASKEGNKIIAQKITETIMENILRIHRDKTPTIEDIQDLVEDTLISHNFRSTAKKYILYREERAKLRVIS</sequence>
<keyword evidence="2 3" id="KW-0067">ATP-binding</keyword>
<accession>A0A9X6WHP8</accession>